<dbReference type="AlphaFoldDB" id="A0ABD2QYV0"/>
<comment type="caution">
    <text evidence="1">The sequence shown here is derived from an EMBL/GenBank/DDBJ whole genome shotgun (WGS) entry which is preliminary data.</text>
</comment>
<protein>
    <submittedName>
        <fullName evidence="1">Uncharacterized protein</fullName>
    </submittedName>
</protein>
<organism evidence="1 2">
    <name type="scientific">Solanum stoloniferum</name>
    <dbReference type="NCBI Taxonomy" id="62892"/>
    <lineage>
        <taxon>Eukaryota</taxon>
        <taxon>Viridiplantae</taxon>
        <taxon>Streptophyta</taxon>
        <taxon>Embryophyta</taxon>
        <taxon>Tracheophyta</taxon>
        <taxon>Spermatophyta</taxon>
        <taxon>Magnoliopsida</taxon>
        <taxon>eudicotyledons</taxon>
        <taxon>Gunneridae</taxon>
        <taxon>Pentapetalae</taxon>
        <taxon>asterids</taxon>
        <taxon>lamiids</taxon>
        <taxon>Solanales</taxon>
        <taxon>Solanaceae</taxon>
        <taxon>Solanoideae</taxon>
        <taxon>Solaneae</taxon>
        <taxon>Solanum</taxon>
    </lineage>
</organism>
<keyword evidence="2" id="KW-1185">Reference proteome</keyword>
<name>A0ABD2QYV0_9SOLN</name>
<dbReference type="Proteomes" id="UP001627284">
    <property type="component" value="Unassembled WGS sequence"/>
</dbReference>
<proteinExistence type="predicted"/>
<dbReference type="EMBL" id="JBJKTR010000023">
    <property type="protein sequence ID" value="KAL3324538.1"/>
    <property type="molecule type" value="Genomic_DNA"/>
</dbReference>
<reference evidence="1 2" key="1">
    <citation type="submission" date="2024-05" db="EMBL/GenBank/DDBJ databases">
        <title>De novo assembly of an allotetraploid wild potato.</title>
        <authorList>
            <person name="Hosaka A.J."/>
        </authorList>
    </citation>
    <scope>NUCLEOTIDE SEQUENCE [LARGE SCALE GENOMIC DNA]</scope>
    <source>
        <tissue evidence="1">Young leaves</tissue>
    </source>
</reference>
<sequence>MLLFQSDMAASYLQNKRKKLKRGNGMETSSVSLLFAPVHRSLKLLAGDRVLRPVSVVSGLQLLLNHQTRCWVAIVDVRVSKLAVPQSLKVHWFTGGLRWSEFGICWLLLRSSELLVELGFPR</sequence>
<gene>
    <name evidence="1" type="ORF">AABB24_038595</name>
</gene>
<accession>A0ABD2QYV0</accession>
<evidence type="ECO:0000313" key="1">
    <source>
        <dbReference type="EMBL" id="KAL3324538.1"/>
    </source>
</evidence>
<evidence type="ECO:0000313" key="2">
    <source>
        <dbReference type="Proteomes" id="UP001627284"/>
    </source>
</evidence>